<proteinExistence type="predicted"/>
<accession>A0A812QYV1</accession>
<dbReference type="Proteomes" id="UP000604046">
    <property type="component" value="Unassembled WGS sequence"/>
</dbReference>
<gene>
    <name evidence="2" type="ORF">SNAT2548_LOCUS22317</name>
</gene>
<comment type="caution">
    <text evidence="2">The sequence shown here is derived from an EMBL/GenBank/DDBJ whole genome shotgun (WGS) entry which is preliminary data.</text>
</comment>
<evidence type="ECO:0000313" key="2">
    <source>
        <dbReference type="EMBL" id="CAE7410368.1"/>
    </source>
</evidence>
<name>A0A812QYV1_9DINO</name>
<keyword evidence="3" id="KW-1185">Reference proteome</keyword>
<evidence type="ECO:0000313" key="3">
    <source>
        <dbReference type="Proteomes" id="UP000604046"/>
    </source>
</evidence>
<sequence length="136" mass="14505">MAVFSPPPPLQTLQGASLASTVGNEIASKASALGGTAQTGRISCLFARFPDVGFGRLWVLAPLVRLFWLPRSPSNPPKRTNNKKHPQRAACPSGGEIAKVGPLAAGLAKAAWEEMKKFISCFAESFTLRPALQDFL</sequence>
<protein>
    <submittedName>
        <fullName evidence="2">Uncharacterized protein</fullName>
    </submittedName>
</protein>
<dbReference type="EMBL" id="CAJNDS010002284">
    <property type="protein sequence ID" value="CAE7410368.1"/>
    <property type="molecule type" value="Genomic_DNA"/>
</dbReference>
<evidence type="ECO:0000256" key="1">
    <source>
        <dbReference type="SAM" id="MobiDB-lite"/>
    </source>
</evidence>
<organism evidence="2 3">
    <name type="scientific">Symbiodinium natans</name>
    <dbReference type="NCBI Taxonomy" id="878477"/>
    <lineage>
        <taxon>Eukaryota</taxon>
        <taxon>Sar</taxon>
        <taxon>Alveolata</taxon>
        <taxon>Dinophyceae</taxon>
        <taxon>Suessiales</taxon>
        <taxon>Symbiodiniaceae</taxon>
        <taxon>Symbiodinium</taxon>
    </lineage>
</organism>
<dbReference type="AlphaFoldDB" id="A0A812QYV1"/>
<feature type="region of interest" description="Disordered" evidence="1">
    <location>
        <begin position="73"/>
        <end position="94"/>
    </location>
</feature>
<reference evidence="2" key="1">
    <citation type="submission" date="2021-02" db="EMBL/GenBank/DDBJ databases">
        <authorList>
            <person name="Dougan E. K."/>
            <person name="Rhodes N."/>
            <person name="Thang M."/>
            <person name="Chan C."/>
        </authorList>
    </citation>
    <scope>NUCLEOTIDE SEQUENCE</scope>
</reference>